<dbReference type="OrthoDB" id="5421765at2759"/>
<dbReference type="AlphaFoldDB" id="A0A1E1JRW9"/>
<accession>A0A1E1JRW9</accession>
<evidence type="ECO:0000313" key="1">
    <source>
        <dbReference type="EMBL" id="CZS88523.1"/>
    </source>
</evidence>
<protein>
    <submittedName>
        <fullName evidence="1">Uncharacterized protein</fullName>
    </submittedName>
</protein>
<keyword evidence="2" id="KW-1185">Reference proteome</keyword>
<organism evidence="1 2">
    <name type="scientific">Rhynchosporium agropyri</name>
    <dbReference type="NCBI Taxonomy" id="914238"/>
    <lineage>
        <taxon>Eukaryota</taxon>
        <taxon>Fungi</taxon>
        <taxon>Dikarya</taxon>
        <taxon>Ascomycota</taxon>
        <taxon>Pezizomycotina</taxon>
        <taxon>Leotiomycetes</taxon>
        <taxon>Helotiales</taxon>
        <taxon>Ploettnerulaceae</taxon>
        <taxon>Rhynchosporium</taxon>
    </lineage>
</organism>
<dbReference type="EMBL" id="FJUX01000001">
    <property type="protein sequence ID" value="CZS88523.1"/>
    <property type="molecule type" value="Genomic_DNA"/>
</dbReference>
<gene>
    <name evidence="1" type="ORF">RAG0_00251</name>
</gene>
<evidence type="ECO:0000313" key="2">
    <source>
        <dbReference type="Proteomes" id="UP000178912"/>
    </source>
</evidence>
<dbReference type="Proteomes" id="UP000178912">
    <property type="component" value="Unassembled WGS sequence"/>
</dbReference>
<reference evidence="2" key="1">
    <citation type="submission" date="2016-03" db="EMBL/GenBank/DDBJ databases">
        <authorList>
            <person name="Guldener U."/>
        </authorList>
    </citation>
    <scope>NUCLEOTIDE SEQUENCE [LARGE SCALE GENOMIC DNA]</scope>
    <source>
        <strain evidence="2">04CH-RAC-A.6.1</strain>
    </source>
</reference>
<name>A0A1E1JRW9_9HELO</name>
<proteinExistence type="predicted"/>
<sequence>MGNTTSIPKHLQRSEKTNSLIFTFKDYTHDAQDDGKITREVGALQMAISEHVRDYYHDRPIQHPPEDIAKLLLREKETYPTLSVIEVSHLLCDMRTRRSALNSFISHMVIKNISFFGHKSHTLLSPGAIGCINEFGFGDPQVILTEGEHHEVRSSYMVLTHALEEEIAFMQWRAVTAHLCPKIQKGPGGSQVTRIDRLAKTIDETTVNFYDSAKDSIERLQSLRNIVEKAAIVGEMTFASSSRWKFDWHASRRDLRSRDRRSKEGSRPEQQAFDKNGKNVAIVLFPDLVQMGTKDLLDKYGQRRIRRGNYDGSAVVFEIIKGVRQLSQLHNPLGQLQSTRSSQGLLEFMQVWQNLTDLSFGSGLDIIRVETHSLWALQIM</sequence>